<sequence>MTDTHSPGCKRLADDPAFRDTHFVVIDFEGTTPKGAPPEPIEVAALGLKHEASRGPVHSGFSFQSLIRPPAHAPVSPFGVKQNGITPADVADASPAATVLRALDEELPEHPVLLVAHHAPVEGNIIYAYREACPRLAHTRIVDTRLLAKHVAQDLPAYNLDTLLAHYGIPQPPHRHRAMDDVVVTASLFRALLTKAARTRVNTSLADLVRVSSRRPRAGEPTQLELS</sequence>
<dbReference type="CDD" id="cd06127">
    <property type="entry name" value="DEDDh"/>
    <property type="match status" value="1"/>
</dbReference>
<dbReference type="EMBL" id="CP108188">
    <property type="protein sequence ID" value="WTR73584.1"/>
    <property type="molecule type" value="Genomic_DNA"/>
</dbReference>
<dbReference type="RefSeq" id="WP_406336315.1">
    <property type="nucleotide sequence ID" value="NZ_CP108188.1"/>
</dbReference>
<evidence type="ECO:0000259" key="4">
    <source>
        <dbReference type="SMART" id="SM00479"/>
    </source>
</evidence>
<gene>
    <name evidence="5" type="ORF">OG814_31990</name>
</gene>
<dbReference type="SUPFAM" id="SSF53098">
    <property type="entry name" value="Ribonuclease H-like"/>
    <property type="match status" value="1"/>
</dbReference>
<name>A0ABZ1LIK4_9ACTN</name>
<organism evidence="5 6">
    <name type="scientific">Streptomyces zaomyceticus</name>
    <dbReference type="NCBI Taxonomy" id="68286"/>
    <lineage>
        <taxon>Bacteria</taxon>
        <taxon>Bacillati</taxon>
        <taxon>Actinomycetota</taxon>
        <taxon>Actinomycetes</taxon>
        <taxon>Kitasatosporales</taxon>
        <taxon>Streptomycetaceae</taxon>
        <taxon>Streptomyces</taxon>
    </lineage>
</organism>
<keyword evidence="2" id="KW-0378">Hydrolase</keyword>
<dbReference type="Pfam" id="PF00929">
    <property type="entry name" value="RNase_T"/>
    <property type="match status" value="1"/>
</dbReference>
<dbReference type="InterPro" id="IPR013520">
    <property type="entry name" value="Ribonucl_H"/>
</dbReference>
<feature type="domain" description="Exonuclease" evidence="4">
    <location>
        <begin position="22"/>
        <end position="198"/>
    </location>
</feature>
<protein>
    <submittedName>
        <fullName evidence="5">3'-5' exonuclease</fullName>
    </submittedName>
</protein>
<dbReference type="InterPro" id="IPR036397">
    <property type="entry name" value="RNaseH_sf"/>
</dbReference>
<keyword evidence="1" id="KW-0540">Nuclease</keyword>
<keyword evidence="3 5" id="KW-0269">Exonuclease</keyword>
<dbReference type="GO" id="GO:0004527">
    <property type="term" value="F:exonuclease activity"/>
    <property type="evidence" value="ECO:0007669"/>
    <property type="project" value="UniProtKB-KW"/>
</dbReference>
<evidence type="ECO:0000256" key="1">
    <source>
        <dbReference type="ARBA" id="ARBA00022722"/>
    </source>
</evidence>
<keyword evidence="6" id="KW-1185">Reference proteome</keyword>
<dbReference type="Gene3D" id="3.30.420.10">
    <property type="entry name" value="Ribonuclease H-like superfamily/Ribonuclease H"/>
    <property type="match status" value="1"/>
</dbReference>
<dbReference type="PANTHER" id="PTHR30231">
    <property type="entry name" value="DNA POLYMERASE III SUBUNIT EPSILON"/>
    <property type="match status" value="1"/>
</dbReference>
<proteinExistence type="predicted"/>
<dbReference type="Proteomes" id="UP001622594">
    <property type="component" value="Chromosome"/>
</dbReference>
<dbReference type="PANTHER" id="PTHR30231:SF4">
    <property type="entry name" value="PROTEIN NEN2"/>
    <property type="match status" value="1"/>
</dbReference>
<evidence type="ECO:0000256" key="3">
    <source>
        <dbReference type="ARBA" id="ARBA00022839"/>
    </source>
</evidence>
<evidence type="ECO:0000313" key="6">
    <source>
        <dbReference type="Proteomes" id="UP001622594"/>
    </source>
</evidence>
<dbReference type="InterPro" id="IPR012337">
    <property type="entry name" value="RNaseH-like_sf"/>
</dbReference>
<evidence type="ECO:0000256" key="2">
    <source>
        <dbReference type="ARBA" id="ARBA00022801"/>
    </source>
</evidence>
<dbReference type="SMART" id="SM00479">
    <property type="entry name" value="EXOIII"/>
    <property type="match status" value="1"/>
</dbReference>
<accession>A0ABZ1LIK4</accession>
<reference evidence="5 6" key="1">
    <citation type="submission" date="2022-10" db="EMBL/GenBank/DDBJ databases">
        <title>The complete genomes of actinobacterial strains from the NBC collection.</title>
        <authorList>
            <person name="Joergensen T.S."/>
            <person name="Alvarez Arevalo M."/>
            <person name="Sterndorff E.B."/>
            <person name="Faurdal D."/>
            <person name="Vuksanovic O."/>
            <person name="Mourched A.-S."/>
            <person name="Charusanti P."/>
            <person name="Shaw S."/>
            <person name="Blin K."/>
            <person name="Weber T."/>
        </authorList>
    </citation>
    <scope>NUCLEOTIDE SEQUENCE [LARGE SCALE GENOMIC DNA]</scope>
    <source>
        <strain evidence="5 6">NBC_00123</strain>
    </source>
</reference>
<evidence type="ECO:0000313" key="5">
    <source>
        <dbReference type="EMBL" id="WTR73584.1"/>
    </source>
</evidence>